<name>A0A8T2MM59_9TELE</name>
<evidence type="ECO:0000313" key="2">
    <source>
        <dbReference type="Proteomes" id="UP000824540"/>
    </source>
</evidence>
<protein>
    <submittedName>
        <fullName evidence="1">Uncharacterized protein</fullName>
    </submittedName>
</protein>
<accession>A0A8T2MM59</accession>
<dbReference type="AlphaFoldDB" id="A0A8T2MM59"/>
<gene>
    <name evidence="1" type="ORF">JZ751_006288</name>
</gene>
<dbReference type="EMBL" id="JAFBMS010001322">
    <property type="protein sequence ID" value="KAG9329274.1"/>
    <property type="molecule type" value="Genomic_DNA"/>
</dbReference>
<dbReference type="Proteomes" id="UP000824540">
    <property type="component" value="Unassembled WGS sequence"/>
</dbReference>
<reference evidence="1" key="1">
    <citation type="thesis" date="2021" institute="BYU ScholarsArchive" country="Provo, UT, USA">
        <title>Applications of and Algorithms for Genome Assembly and Genomic Analyses with an Emphasis on Marine Teleosts.</title>
        <authorList>
            <person name="Pickett B.D."/>
        </authorList>
    </citation>
    <scope>NUCLEOTIDE SEQUENCE</scope>
    <source>
        <strain evidence="1">HI-2016</strain>
    </source>
</reference>
<keyword evidence="2" id="KW-1185">Reference proteome</keyword>
<organism evidence="1 2">
    <name type="scientific">Albula glossodonta</name>
    <name type="common">roundjaw bonefish</name>
    <dbReference type="NCBI Taxonomy" id="121402"/>
    <lineage>
        <taxon>Eukaryota</taxon>
        <taxon>Metazoa</taxon>
        <taxon>Chordata</taxon>
        <taxon>Craniata</taxon>
        <taxon>Vertebrata</taxon>
        <taxon>Euteleostomi</taxon>
        <taxon>Actinopterygii</taxon>
        <taxon>Neopterygii</taxon>
        <taxon>Teleostei</taxon>
        <taxon>Albuliformes</taxon>
        <taxon>Albulidae</taxon>
        <taxon>Albula</taxon>
    </lineage>
</organism>
<dbReference type="OrthoDB" id="10584533at2759"/>
<proteinExistence type="predicted"/>
<evidence type="ECO:0000313" key="1">
    <source>
        <dbReference type="EMBL" id="KAG9329274.1"/>
    </source>
</evidence>
<comment type="caution">
    <text evidence="1">The sequence shown here is derived from an EMBL/GenBank/DDBJ whole genome shotgun (WGS) entry which is preliminary data.</text>
</comment>
<sequence>MGIAATPGKTEARVHPATMSTVREGCVSGLNTKPLCQIMIQQDQDWCLSWVYVLGGVHIAAHMEATISNCPRVGSPPSAERICGAPCGPLCAMCRWDSPAFHFMGSL</sequence>